<name>A0ABU9IHF8_9SPHN</name>
<keyword evidence="1" id="KW-0732">Signal</keyword>
<reference evidence="2 3" key="1">
    <citation type="submission" date="2024-04" db="EMBL/GenBank/DDBJ databases">
        <title>Aurantiacibacter sp. DGU6 16S ribosomal RNA gene Genome sequencing and assembly.</title>
        <authorList>
            <person name="Park S."/>
        </authorList>
    </citation>
    <scope>NUCLEOTIDE SEQUENCE [LARGE SCALE GENOMIC DNA]</scope>
    <source>
        <strain evidence="2 3">DGU6</strain>
    </source>
</reference>
<evidence type="ECO:0000256" key="1">
    <source>
        <dbReference type="SAM" id="SignalP"/>
    </source>
</evidence>
<evidence type="ECO:0000313" key="3">
    <source>
        <dbReference type="Proteomes" id="UP001497045"/>
    </source>
</evidence>
<dbReference type="InterPro" id="IPR006311">
    <property type="entry name" value="TAT_signal"/>
</dbReference>
<feature type="signal peptide" evidence="1">
    <location>
        <begin position="1"/>
        <end position="28"/>
    </location>
</feature>
<sequence>MNRTDRRTMMQLAALAAIAPACAVPAHASSANQLIAPPSGPMRYSRTAVRDMIDGTHFTVCRQFVVDFRQFAGGFMMHGTQETVSVDAPAALARFAALEQSRDESGLFPIALDPYGQILSADVAPSTGDNLRQAVDYALAEIARQPIAPEERAALAAYATALQQASQRVIAHLPVDLFAPAPTPRHEERRVALPGGGEGLVASSFGGVRNQQTGLMRSAEREVVTVVAGSSKRLHEEWSLDLL</sequence>
<dbReference type="Proteomes" id="UP001497045">
    <property type="component" value="Unassembled WGS sequence"/>
</dbReference>
<dbReference type="EMBL" id="JBBYHV010000002">
    <property type="protein sequence ID" value="MEL1251841.1"/>
    <property type="molecule type" value="Genomic_DNA"/>
</dbReference>
<keyword evidence="3" id="KW-1185">Reference proteome</keyword>
<evidence type="ECO:0000313" key="2">
    <source>
        <dbReference type="EMBL" id="MEL1251841.1"/>
    </source>
</evidence>
<accession>A0ABU9IHF8</accession>
<organism evidence="2 3">
    <name type="scientific">Aurantiacibacter gilvus</name>
    <dbReference type="NCBI Taxonomy" id="3139141"/>
    <lineage>
        <taxon>Bacteria</taxon>
        <taxon>Pseudomonadati</taxon>
        <taxon>Pseudomonadota</taxon>
        <taxon>Alphaproteobacteria</taxon>
        <taxon>Sphingomonadales</taxon>
        <taxon>Erythrobacteraceae</taxon>
        <taxon>Aurantiacibacter</taxon>
    </lineage>
</organism>
<dbReference type="RefSeq" id="WP_341674380.1">
    <property type="nucleotide sequence ID" value="NZ_JBBYHV010000002.1"/>
</dbReference>
<protein>
    <submittedName>
        <fullName evidence="2">Uncharacterized protein</fullName>
    </submittedName>
</protein>
<comment type="caution">
    <text evidence="2">The sequence shown here is derived from an EMBL/GenBank/DDBJ whole genome shotgun (WGS) entry which is preliminary data.</text>
</comment>
<proteinExistence type="predicted"/>
<dbReference type="PROSITE" id="PS51318">
    <property type="entry name" value="TAT"/>
    <property type="match status" value="1"/>
</dbReference>
<gene>
    <name evidence="2" type="ORF">AAEO60_14280</name>
</gene>
<feature type="chain" id="PRO_5047378200" evidence="1">
    <location>
        <begin position="29"/>
        <end position="243"/>
    </location>
</feature>